<name>A0A1W0WA06_HYPEX</name>
<dbReference type="InterPro" id="IPR044938">
    <property type="entry name" value="EDC4_C_sf"/>
</dbReference>
<dbReference type="EMBL" id="MTYJ01000155">
    <property type="protein sequence ID" value="OQV12049.1"/>
    <property type="molecule type" value="Genomic_DNA"/>
</dbReference>
<proteinExistence type="predicted"/>
<organism evidence="6 7">
    <name type="scientific">Hypsibius exemplaris</name>
    <name type="common">Freshwater tardigrade</name>
    <dbReference type="NCBI Taxonomy" id="2072580"/>
    <lineage>
        <taxon>Eukaryota</taxon>
        <taxon>Metazoa</taxon>
        <taxon>Ecdysozoa</taxon>
        <taxon>Tardigrada</taxon>
        <taxon>Eutardigrada</taxon>
        <taxon>Parachela</taxon>
        <taxon>Hypsibioidea</taxon>
        <taxon>Hypsibiidae</taxon>
        <taxon>Hypsibius</taxon>
    </lineage>
</organism>
<comment type="caution">
    <text evidence="6">The sequence shown here is derived from an EMBL/GenBank/DDBJ whole genome shotgun (WGS) entry which is preliminary data.</text>
</comment>
<dbReference type="PANTHER" id="PTHR15598:SF5">
    <property type="entry name" value="ENHANCER OF MRNA-DECAPPING PROTEIN 4"/>
    <property type="match status" value="1"/>
</dbReference>
<dbReference type="InterPro" id="IPR045152">
    <property type="entry name" value="EDC4-like"/>
</dbReference>
<feature type="domain" description="Enhancer of mRNA-decapping protein 4 C-terminal" evidence="5">
    <location>
        <begin position="54"/>
        <end position="177"/>
    </location>
</feature>
<evidence type="ECO:0000313" key="7">
    <source>
        <dbReference type="Proteomes" id="UP000192578"/>
    </source>
</evidence>
<keyword evidence="4" id="KW-0677">Repeat</keyword>
<protein>
    <submittedName>
        <fullName evidence="6">Enhancer of mRNA-decapping protein 4</fullName>
    </submittedName>
</protein>
<dbReference type="GO" id="GO:0000932">
    <property type="term" value="C:P-body"/>
    <property type="evidence" value="ECO:0007669"/>
    <property type="project" value="TreeGrafter"/>
</dbReference>
<dbReference type="Pfam" id="PF21289">
    <property type="entry name" value="EDC4_C"/>
    <property type="match status" value="1"/>
</dbReference>
<comment type="subcellular location">
    <subcellularLocation>
        <location evidence="1">Cytoplasm</location>
    </subcellularLocation>
</comment>
<reference evidence="7" key="1">
    <citation type="submission" date="2017-01" db="EMBL/GenBank/DDBJ databases">
        <title>Comparative genomics of anhydrobiosis in the tardigrade Hypsibius dujardini.</title>
        <authorList>
            <person name="Yoshida Y."/>
            <person name="Koutsovoulos G."/>
            <person name="Laetsch D."/>
            <person name="Stevens L."/>
            <person name="Kumar S."/>
            <person name="Horikawa D."/>
            <person name="Ishino K."/>
            <person name="Komine S."/>
            <person name="Tomita M."/>
            <person name="Blaxter M."/>
            <person name="Arakawa K."/>
        </authorList>
    </citation>
    <scope>NUCLEOTIDE SEQUENCE [LARGE SCALE GENOMIC DNA]</scope>
    <source>
        <strain evidence="7">Z151</strain>
    </source>
</reference>
<keyword evidence="7" id="KW-1185">Reference proteome</keyword>
<evidence type="ECO:0000256" key="1">
    <source>
        <dbReference type="ARBA" id="ARBA00004496"/>
    </source>
</evidence>
<evidence type="ECO:0000256" key="3">
    <source>
        <dbReference type="ARBA" id="ARBA00022574"/>
    </source>
</evidence>
<keyword evidence="2" id="KW-0963">Cytoplasm</keyword>
<evidence type="ECO:0000256" key="2">
    <source>
        <dbReference type="ARBA" id="ARBA00022490"/>
    </source>
</evidence>
<dbReference type="Gene3D" id="1.10.220.100">
    <property type="entry name" value="conserved c-terminal region of ge- 1"/>
    <property type="match status" value="1"/>
</dbReference>
<dbReference type="OrthoDB" id="21128at2759"/>
<sequence length="204" mass="23285">MFFFKVTACVKEELREQQSVMHESMVNALRSGVATPGPGQQMMASQQRTLMQDVKAALDKRQYNAAFRLALTATDLDAVLYVCEKCPLKEVFGRPDVLEMAVLFSMVQQLGVDIGSRTRLKVEYLEESLFAIGGRFEDLDHNSFKYLRRVLQDLVKLLSKFMQAHPEHEMYRNIRMIAQNAELQLRQIDAMHGGASLKQEATHD</sequence>
<evidence type="ECO:0000256" key="4">
    <source>
        <dbReference type="ARBA" id="ARBA00022737"/>
    </source>
</evidence>
<evidence type="ECO:0000259" key="5">
    <source>
        <dbReference type="Pfam" id="PF21289"/>
    </source>
</evidence>
<accession>A0A1W0WA06</accession>
<dbReference type="InterPro" id="IPR049404">
    <property type="entry name" value="EDC4_C"/>
</dbReference>
<gene>
    <name evidence="6" type="ORF">BV898_13699</name>
</gene>
<dbReference type="AlphaFoldDB" id="A0A1W0WA06"/>
<dbReference type="Gene3D" id="6.10.140.270">
    <property type="match status" value="1"/>
</dbReference>
<dbReference type="GO" id="GO:0031087">
    <property type="term" value="P:deadenylation-independent decapping of nuclear-transcribed mRNA"/>
    <property type="evidence" value="ECO:0007669"/>
    <property type="project" value="InterPro"/>
</dbReference>
<evidence type="ECO:0000313" key="6">
    <source>
        <dbReference type="EMBL" id="OQV12049.1"/>
    </source>
</evidence>
<dbReference type="PANTHER" id="PTHR15598">
    <property type="entry name" value="ENHANCER OF MRNA-DECAPPING PROTEIN 4"/>
    <property type="match status" value="1"/>
</dbReference>
<keyword evidence="3" id="KW-0853">WD repeat</keyword>
<dbReference type="Proteomes" id="UP000192578">
    <property type="component" value="Unassembled WGS sequence"/>
</dbReference>